<dbReference type="KEGG" id="nsh:GXM_10308"/>
<gene>
    <name evidence="2" type="ORF">GXM_10308</name>
</gene>
<evidence type="ECO:0000313" key="2">
    <source>
        <dbReference type="EMBL" id="QFS52553.1"/>
    </source>
</evidence>
<sequence>MIEKLPRHRPERKFSNIKRIVLECSLIECVHCGAELTLRRPRHMRKTVQTMDGAVFVAGKSKECTNSSCTHFGKHYYATGVLKYSLPYSTYGLDVLAFIGWQHEHEHQQLAEIRRLLNQRGVEINESNVGKLYRQFLALLGGTMAHTQEKLAATAIEHGGLIWAIDALQPEGHGTLLYVLYEVLSGTPVSGIQLPQAQAQRLIEWLQPYKELPYKVLATLSDGESAIITAMNSNWPDAPHQRCQAHFLSNLSESVLPLDTKLRQQLKADLDGMPKVPEYSERPQDPGSEQQQDSLPFFQESLICHETQS</sequence>
<keyword evidence="3" id="KW-1185">Reference proteome</keyword>
<dbReference type="AlphaFoldDB" id="A0A5P8WI55"/>
<evidence type="ECO:0000256" key="1">
    <source>
        <dbReference type="SAM" id="MobiDB-lite"/>
    </source>
</evidence>
<protein>
    <submittedName>
        <fullName evidence="2">MULE transposase</fullName>
    </submittedName>
</protein>
<name>A0A5P8WI55_9NOSO</name>
<accession>A0A5P8WI55</accession>
<reference evidence="2 3" key="1">
    <citation type="submission" date="2019-10" db="EMBL/GenBank/DDBJ databases">
        <title>Genomic and transcriptomic insights into the perfect genentic adaptation of a filamentous nitrogen-fixing cyanobacterium to rice fields.</title>
        <authorList>
            <person name="Chen Z."/>
        </authorList>
    </citation>
    <scope>NUCLEOTIDE SEQUENCE [LARGE SCALE GENOMIC DNA]</scope>
    <source>
        <strain evidence="2">CCNUC1</strain>
    </source>
</reference>
<dbReference type="Proteomes" id="UP000326678">
    <property type="component" value="Chromosome pGXM02"/>
</dbReference>
<dbReference type="EMBL" id="CP045229">
    <property type="protein sequence ID" value="QFS52553.1"/>
    <property type="molecule type" value="Genomic_DNA"/>
</dbReference>
<feature type="region of interest" description="Disordered" evidence="1">
    <location>
        <begin position="270"/>
        <end position="296"/>
    </location>
</feature>
<evidence type="ECO:0000313" key="3">
    <source>
        <dbReference type="Proteomes" id="UP000326678"/>
    </source>
</evidence>
<organism evidence="2 3">
    <name type="scientific">Nostoc sphaeroides CCNUC1</name>
    <dbReference type="NCBI Taxonomy" id="2653204"/>
    <lineage>
        <taxon>Bacteria</taxon>
        <taxon>Bacillati</taxon>
        <taxon>Cyanobacteriota</taxon>
        <taxon>Cyanophyceae</taxon>
        <taxon>Nostocales</taxon>
        <taxon>Nostocaceae</taxon>
        <taxon>Nostoc</taxon>
    </lineage>
</organism>
<proteinExistence type="predicted"/>
<feature type="compositionally biased region" description="Basic and acidic residues" evidence="1">
    <location>
        <begin position="270"/>
        <end position="284"/>
    </location>
</feature>